<protein>
    <submittedName>
        <fullName evidence="2">Uncharacterized protein</fullName>
    </submittedName>
</protein>
<sequence>IRCYINVKQDFSKNLSEITRLFMARVVAIKFTAVKKVKDKEILKDTNFYKLIEGQFLSAHKESINSKQFGQLMGKVLNNAKDWDGFRFIRQGTKRNNNQEKDENEVTENEEDSKESEENSDESQ</sequence>
<keyword evidence="3" id="KW-1185">Reference proteome</keyword>
<dbReference type="EMBL" id="KQ977434">
    <property type="protein sequence ID" value="KYN02833.1"/>
    <property type="molecule type" value="Genomic_DNA"/>
</dbReference>
<dbReference type="Proteomes" id="UP000078542">
    <property type="component" value="Unassembled WGS sequence"/>
</dbReference>
<proteinExistence type="predicted"/>
<accession>A0A151IIW3</accession>
<organism evidence="2 3">
    <name type="scientific">Cyphomyrmex costatus</name>
    <dbReference type="NCBI Taxonomy" id="456900"/>
    <lineage>
        <taxon>Eukaryota</taxon>
        <taxon>Metazoa</taxon>
        <taxon>Ecdysozoa</taxon>
        <taxon>Arthropoda</taxon>
        <taxon>Hexapoda</taxon>
        <taxon>Insecta</taxon>
        <taxon>Pterygota</taxon>
        <taxon>Neoptera</taxon>
        <taxon>Endopterygota</taxon>
        <taxon>Hymenoptera</taxon>
        <taxon>Apocrita</taxon>
        <taxon>Aculeata</taxon>
        <taxon>Formicoidea</taxon>
        <taxon>Formicidae</taxon>
        <taxon>Myrmicinae</taxon>
        <taxon>Cyphomyrmex</taxon>
    </lineage>
</organism>
<evidence type="ECO:0000313" key="2">
    <source>
        <dbReference type="EMBL" id="KYN02833.1"/>
    </source>
</evidence>
<feature type="region of interest" description="Disordered" evidence="1">
    <location>
        <begin position="91"/>
        <end position="124"/>
    </location>
</feature>
<name>A0A151IIW3_9HYME</name>
<feature type="non-terminal residue" evidence="2">
    <location>
        <position position="1"/>
    </location>
</feature>
<evidence type="ECO:0000313" key="3">
    <source>
        <dbReference type="Proteomes" id="UP000078542"/>
    </source>
</evidence>
<feature type="compositionally biased region" description="Acidic residues" evidence="1">
    <location>
        <begin position="102"/>
        <end position="124"/>
    </location>
</feature>
<reference evidence="2 3" key="1">
    <citation type="submission" date="2016-03" db="EMBL/GenBank/DDBJ databases">
        <title>Cyphomyrmex costatus WGS genome.</title>
        <authorList>
            <person name="Nygaard S."/>
            <person name="Hu H."/>
            <person name="Boomsma J."/>
            <person name="Zhang G."/>
        </authorList>
    </citation>
    <scope>NUCLEOTIDE SEQUENCE [LARGE SCALE GENOMIC DNA]</scope>
    <source>
        <strain evidence="2">MS0001</strain>
        <tissue evidence="2">Whole body</tissue>
    </source>
</reference>
<dbReference type="AlphaFoldDB" id="A0A151IIW3"/>
<gene>
    <name evidence="2" type="ORF">ALC62_06339</name>
</gene>
<evidence type="ECO:0000256" key="1">
    <source>
        <dbReference type="SAM" id="MobiDB-lite"/>
    </source>
</evidence>